<gene>
    <name evidence="5" type="ORF">NBH00_18220</name>
</gene>
<sequence>MAPITPVRGRVVAITGGARGIGRATAQELLRRGARVAIGDLQADLVQQTATELGSGVRGYALDVTDRASFSTFLEAVAEDFGRLDVLINNAGIMPLGDFVDESDEVAARQIAINLTGVIFGTKLALPAMLERGSGHIVNIASAAGKVGTGGGATYCATKHAVVGLSEAVRAEARSRGVQISVVMPTIINTELGSGVGATPILGKPEPAEVGTAIADALERPRFEVYVPRALGPIFRVMRLLPRSTQDLTLRLLGANKALTQIDHGARSAYDQRVADVVDSTPVPR</sequence>
<evidence type="ECO:0000259" key="4">
    <source>
        <dbReference type="SMART" id="SM00822"/>
    </source>
</evidence>
<dbReference type="SUPFAM" id="SSF51735">
    <property type="entry name" value="NAD(P)-binding Rossmann-fold domains"/>
    <property type="match status" value="1"/>
</dbReference>
<dbReference type="PANTHER" id="PTHR24322">
    <property type="entry name" value="PKSB"/>
    <property type="match status" value="1"/>
</dbReference>
<dbReference type="Proteomes" id="UP001056035">
    <property type="component" value="Chromosome"/>
</dbReference>
<evidence type="ECO:0000313" key="6">
    <source>
        <dbReference type="Proteomes" id="UP001056035"/>
    </source>
</evidence>
<accession>A0ABY5DPY5</accession>
<evidence type="ECO:0000256" key="1">
    <source>
        <dbReference type="ARBA" id="ARBA00006484"/>
    </source>
</evidence>
<keyword evidence="2" id="KW-0560">Oxidoreductase</keyword>
<dbReference type="RefSeq" id="WP_254570011.1">
    <property type="nucleotide sequence ID" value="NZ_CP098502.1"/>
</dbReference>
<evidence type="ECO:0000256" key="3">
    <source>
        <dbReference type="RuleBase" id="RU000363"/>
    </source>
</evidence>
<dbReference type="EMBL" id="CP098502">
    <property type="protein sequence ID" value="UTI63283.1"/>
    <property type="molecule type" value="Genomic_DNA"/>
</dbReference>
<dbReference type="CDD" id="cd05233">
    <property type="entry name" value="SDR_c"/>
    <property type="match status" value="1"/>
</dbReference>
<dbReference type="InterPro" id="IPR057326">
    <property type="entry name" value="KR_dom"/>
</dbReference>
<organism evidence="5 6">
    <name type="scientific">Paraconexibacter antarcticus</name>
    <dbReference type="NCBI Taxonomy" id="2949664"/>
    <lineage>
        <taxon>Bacteria</taxon>
        <taxon>Bacillati</taxon>
        <taxon>Actinomycetota</taxon>
        <taxon>Thermoleophilia</taxon>
        <taxon>Solirubrobacterales</taxon>
        <taxon>Paraconexibacteraceae</taxon>
        <taxon>Paraconexibacter</taxon>
    </lineage>
</organism>
<name>A0ABY5DPY5_9ACTN</name>
<dbReference type="NCBIfam" id="NF005878">
    <property type="entry name" value="PRK07825.1"/>
    <property type="match status" value="1"/>
</dbReference>
<dbReference type="InterPro" id="IPR002347">
    <property type="entry name" value="SDR_fam"/>
</dbReference>
<protein>
    <submittedName>
        <fullName evidence="5">SDR family oxidoreductase</fullName>
    </submittedName>
</protein>
<dbReference type="Pfam" id="PF00106">
    <property type="entry name" value="adh_short"/>
    <property type="match status" value="1"/>
</dbReference>
<dbReference type="PRINTS" id="PR00081">
    <property type="entry name" value="GDHRDH"/>
</dbReference>
<dbReference type="SMART" id="SM00822">
    <property type="entry name" value="PKS_KR"/>
    <property type="match status" value="1"/>
</dbReference>
<dbReference type="Gene3D" id="3.40.50.720">
    <property type="entry name" value="NAD(P)-binding Rossmann-like Domain"/>
    <property type="match status" value="1"/>
</dbReference>
<keyword evidence="6" id="KW-1185">Reference proteome</keyword>
<feature type="domain" description="Ketoreductase" evidence="4">
    <location>
        <begin position="10"/>
        <end position="190"/>
    </location>
</feature>
<evidence type="ECO:0000256" key="2">
    <source>
        <dbReference type="ARBA" id="ARBA00023002"/>
    </source>
</evidence>
<dbReference type="PRINTS" id="PR00080">
    <property type="entry name" value="SDRFAMILY"/>
</dbReference>
<comment type="similarity">
    <text evidence="1 3">Belongs to the short-chain dehydrogenases/reductases (SDR) family.</text>
</comment>
<dbReference type="InterPro" id="IPR036291">
    <property type="entry name" value="NAD(P)-bd_dom_sf"/>
</dbReference>
<dbReference type="PROSITE" id="PS00061">
    <property type="entry name" value="ADH_SHORT"/>
    <property type="match status" value="1"/>
</dbReference>
<proteinExistence type="inferred from homology"/>
<dbReference type="InterPro" id="IPR020904">
    <property type="entry name" value="Sc_DH/Rdtase_CS"/>
</dbReference>
<evidence type="ECO:0000313" key="5">
    <source>
        <dbReference type="EMBL" id="UTI63283.1"/>
    </source>
</evidence>
<dbReference type="PANTHER" id="PTHR24322:SF736">
    <property type="entry name" value="RETINOL DEHYDROGENASE 10"/>
    <property type="match status" value="1"/>
</dbReference>
<reference evidence="5 6" key="1">
    <citation type="submission" date="2022-06" db="EMBL/GenBank/DDBJ databases">
        <title>Paraconexibacter antarcticus.</title>
        <authorList>
            <person name="Kim C.S."/>
        </authorList>
    </citation>
    <scope>NUCLEOTIDE SEQUENCE [LARGE SCALE GENOMIC DNA]</scope>
    <source>
        <strain evidence="5 6">02-257</strain>
    </source>
</reference>